<dbReference type="InterPro" id="IPR036770">
    <property type="entry name" value="Ankyrin_rpt-contain_sf"/>
</dbReference>
<feature type="repeat" description="ANK" evidence="3">
    <location>
        <begin position="83"/>
        <end position="115"/>
    </location>
</feature>
<evidence type="ECO:0000256" key="3">
    <source>
        <dbReference type="PROSITE-ProRule" id="PRU00023"/>
    </source>
</evidence>
<dbReference type="SMART" id="SM00248">
    <property type="entry name" value="ANK"/>
    <property type="match status" value="2"/>
</dbReference>
<organism evidence="4 5">
    <name type="scientific">Geodia barretti</name>
    <name type="common">Barrett's horny sponge</name>
    <dbReference type="NCBI Taxonomy" id="519541"/>
    <lineage>
        <taxon>Eukaryota</taxon>
        <taxon>Metazoa</taxon>
        <taxon>Porifera</taxon>
        <taxon>Demospongiae</taxon>
        <taxon>Heteroscleromorpha</taxon>
        <taxon>Tetractinellida</taxon>
        <taxon>Astrophorina</taxon>
        <taxon>Geodiidae</taxon>
        <taxon>Geodia</taxon>
    </lineage>
</organism>
<dbReference type="AlphaFoldDB" id="A0AA35WG01"/>
<evidence type="ECO:0000313" key="5">
    <source>
        <dbReference type="Proteomes" id="UP001174909"/>
    </source>
</evidence>
<feature type="non-terminal residue" evidence="4">
    <location>
        <position position="115"/>
    </location>
</feature>
<accession>A0AA35WG01</accession>
<gene>
    <name evidence="4" type="ORF">GBAR_LOCUS7782</name>
</gene>
<sequence length="115" mass="12530">NGYILINAHVVEFAIFGKEQNPRGPSVRETMDEGGGGVQVLGEEEQGEEWAITSPLHLAAYSGDLSQLQEALKEMPVDSVDEYGRTPVMYAAMADREDCVELLVKKGASPNIQVH</sequence>
<evidence type="ECO:0000256" key="2">
    <source>
        <dbReference type="ARBA" id="ARBA00023043"/>
    </source>
</evidence>
<dbReference type="EMBL" id="CASHTH010001157">
    <property type="protein sequence ID" value="CAI8012132.1"/>
    <property type="molecule type" value="Genomic_DNA"/>
</dbReference>
<dbReference type="Gene3D" id="1.25.40.20">
    <property type="entry name" value="Ankyrin repeat-containing domain"/>
    <property type="match status" value="1"/>
</dbReference>
<keyword evidence="2 3" id="KW-0040">ANK repeat</keyword>
<dbReference type="SUPFAM" id="SSF48403">
    <property type="entry name" value="Ankyrin repeat"/>
    <property type="match status" value="1"/>
</dbReference>
<reference evidence="4" key="1">
    <citation type="submission" date="2023-03" db="EMBL/GenBank/DDBJ databases">
        <authorList>
            <person name="Steffen K."/>
            <person name="Cardenas P."/>
        </authorList>
    </citation>
    <scope>NUCLEOTIDE SEQUENCE</scope>
</reference>
<dbReference type="PROSITE" id="PS50297">
    <property type="entry name" value="ANK_REP_REGION"/>
    <property type="match status" value="1"/>
</dbReference>
<dbReference type="InterPro" id="IPR050776">
    <property type="entry name" value="Ank_Repeat/CDKN_Inhibitor"/>
</dbReference>
<dbReference type="Proteomes" id="UP001174909">
    <property type="component" value="Unassembled WGS sequence"/>
</dbReference>
<keyword evidence="1" id="KW-0677">Repeat</keyword>
<dbReference type="InterPro" id="IPR002110">
    <property type="entry name" value="Ankyrin_rpt"/>
</dbReference>
<protein>
    <submittedName>
        <fullName evidence="4">Inversin</fullName>
    </submittedName>
</protein>
<evidence type="ECO:0000313" key="4">
    <source>
        <dbReference type="EMBL" id="CAI8012132.1"/>
    </source>
</evidence>
<comment type="caution">
    <text evidence="4">The sequence shown here is derived from an EMBL/GenBank/DDBJ whole genome shotgun (WGS) entry which is preliminary data.</text>
</comment>
<dbReference type="Pfam" id="PF12796">
    <property type="entry name" value="Ank_2"/>
    <property type="match status" value="1"/>
</dbReference>
<keyword evidence="5" id="KW-1185">Reference proteome</keyword>
<evidence type="ECO:0000256" key="1">
    <source>
        <dbReference type="ARBA" id="ARBA00022737"/>
    </source>
</evidence>
<dbReference type="PANTHER" id="PTHR24201:SF15">
    <property type="entry name" value="ANKYRIN REPEAT DOMAIN-CONTAINING PROTEIN 66"/>
    <property type="match status" value="1"/>
</dbReference>
<proteinExistence type="predicted"/>
<dbReference type="PROSITE" id="PS50088">
    <property type="entry name" value="ANK_REPEAT"/>
    <property type="match status" value="1"/>
</dbReference>
<name>A0AA35WG01_GEOBA</name>
<dbReference type="PANTHER" id="PTHR24201">
    <property type="entry name" value="ANK_REP_REGION DOMAIN-CONTAINING PROTEIN"/>
    <property type="match status" value="1"/>
</dbReference>